<name>A0A1H0QHK0_9CLOT</name>
<keyword evidence="2" id="KW-1185">Reference proteome</keyword>
<dbReference type="OrthoDB" id="8611321at2"/>
<dbReference type="EMBL" id="FNJM01000002">
    <property type="protein sequence ID" value="SDP16206.1"/>
    <property type="molecule type" value="Genomic_DNA"/>
</dbReference>
<reference evidence="1 2" key="1">
    <citation type="submission" date="2016-10" db="EMBL/GenBank/DDBJ databases">
        <authorList>
            <person name="de Groot N.N."/>
        </authorList>
    </citation>
    <scope>NUCLEOTIDE SEQUENCE [LARGE SCALE GENOMIC DNA]</scope>
    <source>
        <strain evidence="1 2">DSM 12272</strain>
    </source>
</reference>
<protein>
    <submittedName>
        <fullName evidence="1">Uncharacterized protein</fullName>
    </submittedName>
</protein>
<dbReference type="SUPFAM" id="SSF160631">
    <property type="entry name" value="SMI1/KNR4-like"/>
    <property type="match status" value="1"/>
</dbReference>
<evidence type="ECO:0000313" key="2">
    <source>
        <dbReference type="Proteomes" id="UP000198597"/>
    </source>
</evidence>
<organism evidence="1 2">
    <name type="scientific">Clostridium gasigenes</name>
    <dbReference type="NCBI Taxonomy" id="94869"/>
    <lineage>
        <taxon>Bacteria</taxon>
        <taxon>Bacillati</taxon>
        <taxon>Bacillota</taxon>
        <taxon>Clostridia</taxon>
        <taxon>Eubacteriales</taxon>
        <taxon>Clostridiaceae</taxon>
        <taxon>Clostridium</taxon>
    </lineage>
</organism>
<dbReference type="Proteomes" id="UP000198597">
    <property type="component" value="Unassembled WGS sequence"/>
</dbReference>
<dbReference type="RefSeq" id="WP_089967201.1">
    <property type="nucleotide sequence ID" value="NZ_FNJM01000002.1"/>
</dbReference>
<proteinExistence type="predicted"/>
<dbReference type="STRING" id="94869.SAMN04488529_102345"/>
<dbReference type="AlphaFoldDB" id="A0A1H0QHK0"/>
<accession>A0A1H0QHK0</accession>
<sequence length="162" mass="19711">MNKDIIIKLQRIQGVLDKDIMKMALALLEKRDSNEYIIDFKSTDMIEDFLWIRNQYEYMRFADVLFWVDDEKFKEHQNDIIMYKVPNQSQYICIGQIEPYPILLNKKNGNVYCVTSELGEKCKIKEYNKFRDFFNQYVIGERYLELGSSEKWYNFMKQYEII</sequence>
<gene>
    <name evidence="1" type="ORF">SAMN04488529_102345</name>
</gene>
<evidence type="ECO:0000313" key="1">
    <source>
        <dbReference type="EMBL" id="SDP16206.1"/>
    </source>
</evidence>
<dbReference type="InterPro" id="IPR037883">
    <property type="entry name" value="Knr4/Smi1-like_sf"/>
</dbReference>